<reference evidence="1" key="1">
    <citation type="submission" date="2020-11" db="EMBL/GenBank/DDBJ databases">
        <authorList>
            <consortium name="DOE Joint Genome Institute"/>
            <person name="Ahrendt S."/>
            <person name="Riley R."/>
            <person name="Andreopoulos W."/>
            <person name="Labutti K."/>
            <person name="Pangilinan J."/>
            <person name="Ruiz-Duenas F.J."/>
            <person name="Barrasa J.M."/>
            <person name="Sanchez-Garcia M."/>
            <person name="Camarero S."/>
            <person name="Miyauchi S."/>
            <person name="Serrano A."/>
            <person name="Linde D."/>
            <person name="Babiker R."/>
            <person name="Drula E."/>
            <person name="Ayuso-Fernandez I."/>
            <person name="Pacheco R."/>
            <person name="Padilla G."/>
            <person name="Ferreira P."/>
            <person name="Barriuso J."/>
            <person name="Kellner H."/>
            <person name="Castanera R."/>
            <person name="Alfaro M."/>
            <person name="Ramirez L."/>
            <person name="Pisabarro A.G."/>
            <person name="Kuo A."/>
            <person name="Tritt A."/>
            <person name="Lipzen A."/>
            <person name="He G."/>
            <person name="Yan M."/>
            <person name="Ng V."/>
            <person name="Cullen D."/>
            <person name="Martin F."/>
            <person name="Rosso M.-N."/>
            <person name="Henrissat B."/>
            <person name="Hibbett D."/>
            <person name="Martinez A.T."/>
            <person name="Grigoriev I.V."/>
        </authorList>
    </citation>
    <scope>NUCLEOTIDE SEQUENCE</scope>
    <source>
        <strain evidence="1">CBS 506.95</strain>
    </source>
</reference>
<dbReference type="PANTHER" id="PTHR14614:SF162">
    <property type="entry name" value="EXPRESSED PROTEIN"/>
    <property type="match status" value="1"/>
</dbReference>
<dbReference type="Gene3D" id="3.40.50.150">
    <property type="entry name" value="Vaccinia Virus protein VP39"/>
    <property type="match status" value="1"/>
</dbReference>
<sequence length="280" mass="30806">MSSQPAHLTKHIPQLQYNFNSTPYSLAQLTDGVSNGTALWLGGQCLAMYLAQHHGKLFKSESRTPRAIELGSGIGLTALALASLGWDVVATDTPHVVTSVLKRNISTNLSTLPSGSGTVQVRELDWLVPHEQWTWDNPSIIASSATLSELTTSSPDLLRPPFDLIFTADTVYATELIEPMLRTLSTLSCPLSSSNVPPVLLCVERRDPRLVDRLLSDAKEKWGFTVERIPHRKVAKALEKSGTHWEKGDWEDVELWKLKLRPGAINTPKISTGNPNLKAN</sequence>
<keyword evidence="2" id="KW-1185">Reference proteome</keyword>
<gene>
    <name evidence="1" type="ORF">CPB83DRAFT_847524</name>
</gene>
<evidence type="ECO:0000313" key="1">
    <source>
        <dbReference type="EMBL" id="KAF9532255.1"/>
    </source>
</evidence>
<comment type="caution">
    <text evidence="1">The sequence shown here is derived from an EMBL/GenBank/DDBJ whole genome shotgun (WGS) entry which is preliminary data.</text>
</comment>
<organism evidence="1 2">
    <name type="scientific">Crepidotus variabilis</name>
    <dbReference type="NCBI Taxonomy" id="179855"/>
    <lineage>
        <taxon>Eukaryota</taxon>
        <taxon>Fungi</taxon>
        <taxon>Dikarya</taxon>
        <taxon>Basidiomycota</taxon>
        <taxon>Agaricomycotina</taxon>
        <taxon>Agaricomycetes</taxon>
        <taxon>Agaricomycetidae</taxon>
        <taxon>Agaricales</taxon>
        <taxon>Agaricineae</taxon>
        <taxon>Crepidotaceae</taxon>
        <taxon>Crepidotus</taxon>
    </lineage>
</organism>
<name>A0A9P6ENS4_9AGAR</name>
<dbReference type="AlphaFoldDB" id="A0A9P6ENS4"/>
<dbReference type="OrthoDB" id="194386at2759"/>
<dbReference type="PANTHER" id="PTHR14614">
    <property type="entry name" value="HEPATOCELLULAR CARCINOMA-ASSOCIATED ANTIGEN"/>
    <property type="match status" value="1"/>
</dbReference>
<dbReference type="GO" id="GO:0005737">
    <property type="term" value="C:cytoplasm"/>
    <property type="evidence" value="ECO:0007669"/>
    <property type="project" value="TreeGrafter"/>
</dbReference>
<dbReference type="SUPFAM" id="SSF53335">
    <property type="entry name" value="S-adenosyl-L-methionine-dependent methyltransferases"/>
    <property type="match status" value="1"/>
</dbReference>
<dbReference type="Pfam" id="PF10294">
    <property type="entry name" value="Methyltransf_16"/>
    <property type="match status" value="1"/>
</dbReference>
<evidence type="ECO:0000313" key="2">
    <source>
        <dbReference type="Proteomes" id="UP000807306"/>
    </source>
</evidence>
<dbReference type="GO" id="GO:0008757">
    <property type="term" value="F:S-adenosylmethionine-dependent methyltransferase activity"/>
    <property type="evidence" value="ECO:0007669"/>
    <property type="project" value="UniProtKB-ARBA"/>
</dbReference>
<dbReference type="InterPro" id="IPR019410">
    <property type="entry name" value="Methyltransf_16"/>
</dbReference>
<proteinExistence type="predicted"/>
<dbReference type="GO" id="GO:0005634">
    <property type="term" value="C:nucleus"/>
    <property type="evidence" value="ECO:0007669"/>
    <property type="project" value="TreeGrafter"/>
</dbReference>
<protein>
    <submittedName>
        <fullName evidence="1">Uncharacterized protein</fullName>
    </submittedName>
</protein>
<dbReference type="EMBL" id="MU157832">
    <property type="protein sequence ID" value="KAF9532255.1"/>
    <property type="molecule type" value="Genomic_DNA"/>
</dbReference>
<dbReference type="Proteomes" id="UP000807306">
    <property type="component" value="Unassembled WGS sequence"/>
</dbReference>
<dbReference type="InterPro" id="IPR029063">
    <property type="entry name" value="SAM-dependent_MTases_sf"/>
</dbReference>
<accession>A0A9P6ENS4</accession>